<organism evidence="10 11">
    <name type="scientific">Lutzomyia longipalpis</name>
    <name type="common">Sand fly</name>
    <dbReference type="NCBI Taxonomy" id="7200"/>
    <lineage>
        <taxon>Eukaryota</taxon>
        <taxon>Metazoa</taxon>
        <taxon>Ecdysozoa</taxon>
        <taxon>Arthropoda</taxon>
        <taxon>Hexapoda</taxon>
        <taxon>Insecta</taxon>
        <taxon>Pterygota</taxon>
        <taxon>Neoptera</taxon>
        <taxon>Endopterygota</taxon>
        <taxon>Diptera</taxon>
        <taxon>Nematocera</taxon>
        <taxon>Psychodoidea</taxon>
        <taxon>Psychodidae</taxon>
        <taxon>Lutzomyia</taxon>
        <taxon>Lutzomyia</taxon>
    </lineage>
</organism>
<keyword evidence="6" id="KW-1003">Cell membrane</keyword>
<dbReference type="GO" id="GO:0005516">
    <property type="term" value="F:calmodulin binding"/>
    <property type="evidence" value="ECO:0007669"/>
    <property type="project" value="UniProtKB-KW"/>
</dbReference>
<evidence type="ECO:0000313" key="11">
    <source>
        <dbReference type="Proteomes" id="UP000092461"/>
    </source>
</evidence>
<dbReference type="Pfam" id="PF00723">
    <property type="entry name" value="Glyco_hydro_15"/>
    <property type="match status" value="2"/>
</dbReference>
<reference evidence="11" key="1">
    <citation type="submission" date="2012-05" db="EMBL/GenBank/DDBJ databases">
        <title>Whole Genome Assembly of Lutzomyia longipalpis.</title>
        <authorList>
            <person name="Richards S."/>
            <person name="Qu C."/>
            <person name="Dillon R."/>
            <person name="Worley K."/>
            <person name="Scherer S."/>
            <person name="Batterton M."/>
            <person name="Taylor A."/>
            <person name="Hawes A."/>
            <person name="Hernandez B."/>
            <person name="Kovar C."/>
            <person name="Mandapat C."/>
            <person name="Pham C."/>
            <person name="Qu C."/>
            <person name="Jing C."/>
            <person name="Bess C."/>
            <person name="Bandaranaike D."/>
            <person name="Ngo D."/>
            <person name="Ongeri F."/>
            <person name="Arias F."/>
            <person name="Lara F."/>
            <person name="Weissenberger G."/>
            <person name="Kamau G."/>
            <person name="Han H."/>
            <person name="Shen H."/>
            <person name="Dinh H."/>
            <person name="Khalil I."/>
            <person name="Jones J."/>
            <person name="Shafer J."/>
            <person name="Jayaseelan J."/>
            <person name="Quiroz J."/>
            <person name="Blankenburg K."/>
            <person name="Nguyen L."/>
            <person name="Jackson L."/>
            <person name="Francisco L."/>
            <person name="Tang L.-Y."/>
            <person name="Pu L.-L."/>
            <person name="Perales L."/>
            <person name="Lorensuhewa L."/>
            <person name="Munidasa M."/>
            <person name="Coyle M."/>
            <person name="Taylor M."/>
            <person name="Puazo M."/>
            <person name="Firestine M."/>
            <person name="Scheel M."/>
            <person name="Javaid M."/>
            <person name="Wang M."/>
            <person name="Li M."/>
            <person name="Tabassum N."/>
            <person name="Saada N."/>
            <person name="Osuji N."/>
            <person name="Aqrawi P."/>
            <person name="Fu Q."/>
            <person name="Thornton R."/>
            <person name="Raj R."/>
            <person name="Goodspeed R."/>
            <person name="Mata R."/>
            <person name="Najjar R."/>
            <person name="Gubbala S."/>
            <person name="Lee S."/>
            <person name="Denson S."/>
            <person name="Patil S."/>
            <person name="Macmil S."/>
            <person name="Qi S."/>
            <person name="Matskevitch T."/>
            <person name="Palculict T."/>
            <person name="Mathew T."/>
            <person name="Vee V."/>
            <person name="Velamala V."/>
            <person name="Korchina V."/>
            <person name="Cai W."/>
            <person name="Liu W."/>
            <person name="Dai W."/>
            <person name="Zou X."/>
            <person name="Zhu Y."/>
            <person name="Zhang Y."/>
            <person name="Wu Y.-Q."/>
            <person name="Xin Y."/>
            <person name="Nazarath L."/>
            <person name="Kovar C."/>
            <person name="Han Y."/>
            <person name="Muzny D."/>
            <person name="Gibbs R."/>
        </authorList>
    </citation>
    <scope>NUCLEOTIDE SEQUENCE [LARGE SCALE GENOMIC DNA]</scope>
    <source>
        <strain evidence="11">Jacobina</strain>
    </source>
</reference>
<dbReference type="PANTHER" id="PTHR10749:SF8">
    <property type="entry name" value="PHOSPHORYLASE B KINASE REGULATORY SUBUNIT BETA"/>
    <property type="match status" value="1"/>
</dbReference>
<feature type="domain" description="Phosphorylase b kinase regulatory subunit alpha/beta C-terminal" evidence="8">
    <location>
        <begin position="1228"/>
        <end position="1343"/>
    </location>
</feature>
<comment type="function">
    <text evidence="6">Phosphorylase b kinase catalyzes the phosphorylation of serine in certain substrates, including troponin I.</text>
</comment>
<comment type="subcellular location">
    <subcellularLocation>
        <location evidence="6">Cell membrane</location>
        <topology evidence="6">Lipid-anchor</topology>
        <orientation evidence="6">Cytoplasmic side</orientation>
    </subcellularLocation>
</comment>
<evidence type="ECO:0000256" key="1">
    <source>
        <dbReference type="ARBA" id="ARBA00005131"/>
    </source>
</evidence>
<dbReference type="VEuPathDB" id="VectorBase:LLONM1_008946"/>
<dbReference type="SUPFAM" id="SSF48208">
    <property type="entry name" value="Six-hairpin glycosidases"/>
    <property type="match status" value="1"/>
</dbReference>
<keyword evidence="4 6" id="KW-0112">Calmodulin-binding</keyword>
<dbReference type="InterPro" id="IPR008928">
    <property type="entry name" value="6-hairpin_glycosidase_sf"/>
</dbReference>
<keyword evidence="9" id="KW-0418">Kinase</keyword>
<feature type="domain" description="GH15-like" evidence="7">
    <location>
        <begin position="40"/>
        <end position="845"/>
    </location>
</feature>
<dbReference type="EMBL" id="AJWK01028173">
    <property type="status" value="NOT_ANNOTATED_CDS"/>
    <property type="molecule type" value="Genomic_DNA"/>
</dbReference>
<evidence type="ECO:0000256" key="4">
    <source>
        <dbReference type="ARBA" id="ARBA00022860"/>
    </source>
</evidence>
<sequence length="1397" mass="160024">MRDMHKQNLNEKPSPIRMGSIDDINLDQFLKITNYEDTVKQLDIYYGIVKRQLLQFQSPITGLFPVLTTDTEVGSIRDSVYCASAIWSLYQAYKRIDDDRGKSYELAQSTVKCMRGVLECWIKQARRVELFKSRQCSQHALHGKFHLHTGEQILPDDKYNHLQIDVVSVYLIFLVQMITSGLQIIYTQDEVAFVQNLVYYVERAYRTPDFGIWERGSKYNDGTPEIHASSIGFAKSALEAINGCNLFGEKGASWSVVYVDIDAHNRNRSIFETMLPRESSSKGVDAALIPTLSFPAFASHEERLVDMTKKNVVTRLRGGRGFKRFSRDGYLSKIEDKSRRFYNRGEIKDFEGYECEWPLFYIYMIIDGVFKNNPAQIEEFQNDLRSCLYKDLNGDPVVSMYFQPDGEGGYTRSNPNSLFLWGQSIFIISQLLTAGLLHINELDPIRRYLPSYNRPRKGGRYSAFQGTATDLVVQIVLIAESMRLQAMMATYGIQTQTPHEVEPVQIWSSTKLIQVYQQLGVNEKIGVSGRPPRPIGSLGTSKVYRICGMTVLCYPLIFEVSDFYLYHDIKTELQFVGKYWRLSGRPTVCLLIREEHMRDPQFKEMLDLLAMLKKGYCDGMKVRIGRLQNLISSSCMEHLDFMSQSELPESCEAFSQVTHEYIGYQSLTDIPKAMTYVDERISMKEFHHRPNEDVIEALRRTSSLYGMVQLLEILMKRQEMSFEIDGRTLYQCITDLYYRAGSLRYWRVVRYCSSLLHHIVDSISPFITTVLVNGKQITVGIIGQKETVFDKPMTPAEIQEVMYTSVQPLNVIHAVLQQEVVLYCGRLIATTPEMFRGILKIRVGWVLEAMRLYLHISNAAQGTDLENLSPYEKETVFDKPMTPAEIQEVMYTSVQPLNVIHAVLQQEVVLYCGRLIATTPEMFRGILKIRVGWVLEAMRLYLHISNAAQGTDLENLSPYEVRQLLHHVLTVQQWATNESLSTLQRRQLEGCLCRVPDQFYNWVWDVLQRTPEGIHVQGHHLPATPTLTSMSRSELSFSLLVEETLIHIELPERRQLTVELLGIVAKILSRNPELQFQQILDLDQLLESAFIISLLHHIVDSISPFITTVLVNGKQITVGIIGQKETVFDKPMTPAEIQEVMYTSVQPLNVIHAVLQQEVVLYCGRLIATTPEMFRGILKIRVGWVLEAMRLYLHISNAAQGTDLENLSPYEVRQLLHHVLTVQQWATNESLSTLQRRQLEGCLCRVPDQFYNWVWDVLQRTPEGIHVQGHHLPATPTLTSMSRSELSFSLLVEETLIHIELPERRQLTVELLGIVAKILSRNPELQFQQILDLDQLLESAFIMYCKDNKKEISKDISPLYSLSYSETTGYLARAAVNTVLQGGALTPAMSDEMCKVS</sequence>
<keyword evidence="11" id="KW-1185">Reference proteome</keyword>
<dbReference type="GO" id="GO:0005964">
    <property type="term" value="C:phosphorylase kinase complex"/>
    <property type="evidence" value="ECO:0007669"/>
    <property type="project" value="TreeGrafter"/>
</dbReference>
<proteinExistence type="inferred from homology"/>
<dbReference type="Pfam" id="PF19292">
    <property type="entry name" value="KPBB_C"/>
    <property type="match status" value="2"/>
</dbReference>
<evidence type="ECO:0000313" key="9">
    <source>
        <dbReference type="EMBL" id="MBC1175434.1"/>
    </source>
</evidence>
<dbReference type="GO" id="GO:0005886">
    <property type="term" value="C:plasma membrane"/>
    <property type="evidence" value="ECO:0007669"/>
    <property type="project" value="UniProtKB-SubCell"/>
</dbReference>
<feature type="domain" description="Phosphorylase b kinase regulatory subunit alpha/beta C-terminal" evidence="8">
    <location>
        <begin position="976"/>
        <end position="1093"/>
    </location>
</feature>
<keyword evidence="6" id="KW-0472">Membrane</keyword>
<protein>
    <recommendedName>
        <fullName evidence="6">Phosphorylase b kinase regulatory subunit</fullName>
    </recommendedName>
</protein>
<reference evidence="10" key="3">
    <citation type="submission" date="2020-05" db="UniProtKB">
        <authorList>
            <consortium name="EnsemblMetazoa"/>
        </authorList>
    </citation>
    <scope>IDENTIFICATION</scope>
    <source>
        <strain evidence="10">Jacobina</strain>
    </source>
</reference>
<dbReference type="EnsemblMetazoa" id="LLOJ008337-RA">
    <property type="protein sequence ID" value="LLOJ008337-PA"/>
    <property type="gene ID" value="LLOJ008337"/>
</dbReference>
<reference evidence="9" key="2">
    <citation type="journal article" date="2020" name="BMC">
        <title>Leishmania infection induces a limited differential gene expression in the sand fly midgut.</title>
        <authorList>
            <person name="Coutinho-Abreu I.V."/>
            <person name="Serafim T.D."/>
            <person name="Meneses C."/>
            <person name="Kamhawi S."/>
            <person name="Oliveira F."/>
            <person name="Valenzuela J.G."/>
        </authorList>
    </citation>
    <scope>NUCLEOTIDE SEQUENCE</scope>
    <source>
        <strain evidence="9">Jacobina</strain>
        <tissue evidence="9">Midgut</tissue>
    </source>
</reference>
<dbReference type="EMBL" id="AJWK01028174">
    <property type="status" value="NOT_ANNOTATED_CDS"/>
    <property type="molecule type" value="Genomic_DNA"/>
</dbReference>
<dbReference type="GO" id="GO:0016301">
    <property type="term" value="F:kinase activity"/>
    <property type="evidence" value="ECO:0007669"/>
    <property type="project" value="UniProtKB-KW"/>
</dbReference>
<evidence type="ECO:0000313" key="10">
    <source>
        <dbReference type="EnsemblMetazoa" id="LLOJ008337-PA"/>
    </source>
</evidence>
<evidence type="ECO:0000256" key="3">
    <source>
        <dbReference type="ARBA" id="ARBA00022600"/>
    </source>
</evidence>
<keyword evidence="5 6" id="KW-0119">Carbohydrate metabolism</keyword>
<evidence type="ECO:0000259" key="8">
    <source>
        <dbReference type="Pfam" id="PF19292"/>
    </source>
</evidence>
<evidence type="ECO:0000259" key="7">
    <source>
        <dbReference type="Pfam" id="PF00723"/>
    </source>
</evidence>
<dbReference type="EMBL" id="GITU01006731">
    <property type="protein sequence ID" value="MBC1175434.1"/>
    <property type="molecule type" value="Transcribed_RNA"/>
</dbReference>
<dbReference type="UniPathway" id="UPA00163"/>
<dbReference type="InterPro" id="IPR045583">
    <property type="entry name" value="KPBA/B_C"/>
</dbReference>
<accession>A0A1B0CTY6</accession>
<evidence type="ECO:0000256" key="2">
    <source>
        <dbReference type="ARBA" id="ARBA00007128"/>
    </source>
</evidence>
<dbReference type="GO" id="GO:0005977">
    <property type="term" value="P:glycogen metabolic process"/>
    <property type="evidence" value="ECO:0007669"/>
    <property type="project" value="UniProtKB-UniPathway"/>
</dbReference>
<keyword evidence="6" id="KW-0636">Prenylation</keyword>
<name>A0A1B0CTY6_LUTLO</name>
<dbReference type="Proteomes" id="UP000092461">
    <property type="component" value="Unassembled WGS sequence"/>
</dbReference>
<feature type="domain" description="GH15-like" evidence="7">
    <location>
        <begin position="869"/>
        <end position="933"/>
    </location>
</feature>
<comment type="pathway">
    <text evidence="1 6">Glycan biosynthesis; glycogen metabolism.</text>
</comment>
<evidence type="ECO:0000256" key="6">
    <source>
        <dbReference type="RuleBase" id="RU364123"/>
    </source>
</evidence>
<keyword evidence="6" id="KW-0449">Lipoprotein</keyword>
<dbReference type="PANTHER" id="PTHR10749">
    <property type="entry name" value="PHOSPHORYLASE B KINASE REGULATORY SUBUNIT"/>
    <property type="match status" value="1"/>
</dbReference>
<evidence type="ECO:0000256" key="5">
    <source>
        <dbReference type="ARBA" id="ARBA00023277"/>
    </source>
</evidence>
<keyword evidence="3 6" id="KW-0321">Glycogen metabolism</keyword>
<comment type="similarity">
    <text evidence="2 6">Belongs to the phosphorylase b kinase regulatory chain family.</text>
</comment>
<dbReference type="InterPro" id="IPR011613">
    <property type="entry name" value="GH15-like"/>
</dbReference>
<dbReference type="EMBL" id="AJWK01028172">
    <property type="status" value="NOT_ANNOTATED_CDS"/>
    <property type="molecule type" value="Genomic_DNA"/>
</dbReference>
<keyword evidence="9" id="KW-0808">Transferase</keyword>
<dbReference type="VEuPathDB" id="VectorBase:LLOJ008337"/>
<dbReference type="InterPro" id="IPR008734">
    <property type="entry name" value="PHK_A/B_su"/>
</dbReference>